<feature type="signal peptide" evidence="1">
    <location>
        <begin position="1"/>
        <end position="16"/>
    </location>
</feature>
<proteinExistence type="predicted"/>
<reference evidence="2 3" key="1">
    <citation type="journal article" date="2013" name="Fungal Biol.">
        <title>Analysis of microsatellite markers in the genome of the plant pathogen Ceratocystis fimbriata.</title>
        <authorList>
            <person name="Simpson M.C."/>
            <person name="Wilken P.M."/>
            <person name="Coetzee M.P."/>
            <person name="Wingfield M.J."/>
            <person name="Wingfield B.D."/>
        </authorList>
    </citation>
    <scope>NUCLEOTIDE SEQUENCE [LARGE SCALE GENOMIC DNA]</scope>
    <source>
        <strain evidence="2 3">CBS 114723</strain>
    </source>
</reference>
<name>A0A2C5X0T6_9PEZI</name>
<evidence type="ECO:0000313" key="2">
    <source>
        <dbReference type="EMBL" id="PHH52055.1"/>
    </source>
</evidence>
<reference evidence="2 3" key="2">
    <citation type="journal article" date="2013" name="IMA Fungus">
        <title>IMA Genome-F 1: Ceratocystis fimbriata: Draft nuclear genome sequence for the plant pathogen, Ceratocystis fimbriata.</title>
        <authorList>
            <person name="Wilken P.M."/>
            <person name="Steenkamp E.T."/>
            <person name="Wingfield M.J."/>
            <person name="de Beer Z.W."/>
            <person name="Wingfield B.D."/>
        </authorList>
    </citation>
    <scope>NUCLEOTIDE SEQUENCE [LARGE SCALE GENOMIC DNA]</scope>
    <source>
        <strain evidence="2 3">CBS 114723</strain>
    </source>
</reference>
<accession>A0A2C5X0T6</accession>
<evidence type="ECO:0000256" key="1">
    <source>
        <dbReference type="SAM" id="SignalP"/>
    </source>
</evidence>
<gene>
    <name evidence="2" type="ORF">CFIMG_004078RAa</name>
</gene>
<comment type="caution">
    <text evidence="2">The sequence shown here is derived from an EMBL/GenBank/DDBJ whole genome shotgun (WGS) entry which is preliminary data.</text>
</comment>
<sequence>MQFSAVAIFFAALAVAHEGHSHTNTTVAATGTGAASGTGAVTATSVPTAGAAQIAAPLAGLLAAALAL</sequence>
<evidence type="ECO:0000313" key="3">
    <source>
        <dbReference type="Proteomes" id="UP000222788"/>
    </source>
</evidence>
<organism evidence="2 3">
    <name type="scientific">Ceratocystis fimbriata CBS 114723</name>
    <dbReference type="NCBI Taxonomy" id="1035309"/>
    <lineage>
        <taxon>Eukaryota</taxon>
        <taxon>Fungi</taxon>
        <taxon>Dikarya</taxon>
        <taxon>Ascomycota</taxon>
        <taxon>Pezizomycotina</taxon>
        <taxon>Sordariomycetes</taxon>
        <taxon>Hypocreomycetidae</taxon>
        <taxon>Microascales</taxon>
        <taxon>Ceratocystidaceae</taxon>
        <taxon>Ceratocystis</taxon>
    </lineage>
</organism>
<dbReference type="AlphaFoldDB" id="A0A2C5X0T6"/>
<feature type="chain" id="PRO_5013401554" evidence="1">
    <location>
        <begin position="17"/>
        <end position="68"/>
    </location>
</feature>
<protein>
    <submittedName>
        <fullName evidence="2">Uncharacterized protein</fullName>
    </submittedName>
</protein>
<dbReference type="EMBL" id="APWK03000077">
    <property type="protein sequence ID" value="PHH52055.1"/>
    <property type="molecule type" value="Genomic_DNA"/>
</dbReference>
<keyword evidence="3" id="KW-1185">Reference proteome</keyword>
<keyword evidence="1" id="KW-0732">Signal</keyword>
<dbReference type="Proteomes" id="UP000222788">
    <property type="component" value="Unassembled WGS sequence"/>
</dbReference>